<dbReference type="EMBL" id="CP042305">
    <property type="protein sequence ID" value="QDZ16860.1"/>
    <property type="molecule type" value="Genomic_DNA"/>
</dbReference>
<reference evidence="1 2" key="1">
    <citation type="submission" date="2019-07" db="EMBL/GenBank/DDBJ databases">
        <title>Full genome sequence of Humibacter sp. WJ7-1.</title>
        <authorList>
            <person name="Im W.-T."/>
        </authorList>
    </citation>
    <scope>NUCLEOTIDE SEQUENCE [LARGE SCALE GENOMIC DNA]</scope>
    <source>
        <strain evidence="1 2">WJ7-1</strain>
    </source>
</reference>
<dbReference type="KEGG" id="huw:FPZ11_12105"/>
<keyword evidence="2" id="KW-1185">Reference proteome</keyword>
<proteinExistence type="predicted"/>
<dbReference type="AlphaFoldDB" id="A0A5B8MB48"/>
<name>A0A5B8MB48_9MICO</name>
<evidence type="ECO:0000313" key="2">
    <source>
        <dbReference type="Proteomes" id="UP000320216"/>
    </source>
</evidence>
<dbReference type="OrthoDB" id="4979163at2"/>
<accession>A0A5B8MB48</accession>
<gene>
    <name evidence="1" type="ORF">FPZ11_12105</name>
</gene>
<organism evidence="1 2">
    <name type="scientific">Humibacter ginsenosidimutans</name>
    <dbReference type="NCBI Taxonomy" id="2599293"/>
    <lineage>
        <taxon>Bacteria</taxon>
        <taxon>Bacillati</taxon>
        <taxon>Actinomycetota</taxon>
        <taxon>Actinomycetes</taxon>
        <taxon>Micrococcales</taxon>
        <taxon>Microbacteriaceae</taxon>
        <taxon>Humibacter</taxon>
    </lineage>
</organism>
<protein>
    <submittedName>
        <fullName evidence="1">Uncharacterized protein</fullName>
    </submittedName>
</protein>
<evidence type="ECO:0000313" key="1">
    <source>
        <dbReference type="EMBL" id="QDZ16860.1"/>
    </source>
</evidence>
<dbReference type="Proteomes" id="UP000320216">
    <property type="component" value="Chromosome"/>
</dbReference>
<sequence length="122" mass="13769">MTDTHDAFGLETPGYRLPKVQRLARRLRWRLWRMRRSLDVETIDVFEHEITGFEREGLADLAGQRTRHQTVAAALHTVAKARVELVAGALDSASTDLAKAEAEAAMLERKLAGRDPQFHSYA</sequence>